<dbReference type="Pfam" id="PF14748">
    <property type="entry name" value="P5CR_dimer"/>
    <property type="match status" value="1"/>
</dbReference>
<feature type="binding site" evidence="12">
    <location>
        <position position="57"/>
    </location>
    <ligand>
        <name>NADPH</name>
        <dbReference type="ChEBI" id="CHEBI:57783"/>
    </ligand>
</feature>
<evidence type="ECO:0000259" key="14">
    <source>
        <dbReference type="Pfam" id="PF03807"/>
    </source>
</evidence>
<keyword evidence="5 10" id="KW-0641">Proline biosynthesis</keyword>
<dbReference type="InterPro" id="IPR036291">
    <property type="entry name" value="NAD(P)-bd_dom_sf"/>
</dbReference>
<keyword evidence="7 10" id="KW-0560">Oxidoreductase</keyword>
<dbReference type="FunFam" id="1.10.3730.10:FF:000001">
    <property type="entry name" value="Pyrroline-5-carboxylate reductase"/>
    <property type="match status" value="1"/>
</dbReference>
<accession>A0AAJ1BKL4</accession>
<dbReference type="Gene3D" id="1.10.3730.10">
    <property type="entry name" value="ProC C-terminal domain-like"/>
    <property type="match status" value="1"/>
</dbReference>
<comment type="similarity">
    <text evidence="2 10 13">Belongs to the pyrroline-5-carboxylate reductase family.</text>
</comment>
<dbReference type="InterPro" id="IPR053790">
    <property type="entry name" value="P5CR-like_CS"/>
</dbReference>
<name>A0AAJ1BKL4_9GAMM</name>
<dbReference type="InterPro" id="IPR000304">
    <property type="entry name" value="Pyrroline-COOH_reductase"/>
</dbReference>
<protein>
    <recommendedName>
        <fullName evidence="10 11">Pyrroline-5-carboxylate reductase</fullName>
        <shortName evidence="10">P5C reductase</shortName>
        <shortName evidence="10">P5CR</shortName>
        <ecNumber evidence="10 11">1.5.1.2</ecNumber>
    </recommendedName>
    <alternativeName>
        <fullName evidence="10">PCA reductase</fullName>
    </alternativeName>
</protein>
<evidence type="ECO:0000256" key="2">
    <source>
        <dbReference type="ARBA" id="ARBA00005525"/>
    </source>
</evidence>
<evidence type="ECO:0000256" key="1">
    <source>
        <dbReference type="ARBA" id="ARBA00005205"/>
    </source>
</evidence>
<dbReference type="NCBIfam" id="TIGR00112">
    <property type="entry name" value="proC"/>
    <property type="match status" value="1"/>
</dbReference>
<feature type="domain" description="Pyrroline-5-carboxylate reductase dimerisation" evidence="15">
    <location>
        <begin position="162"/>
        <end position="267"/>
    </location>
</feature>
<dbReference type="GO" id="GO:0004735">
    <property type="term" value="F:pyrroline-5-carboxylate reductase activity"/>
    <property type="evidence" value="ECO:0007669"/>
    <property type="project" value="UniProtKB-UniRule"/>
</dbReference>
<evidence type="ECO:0000256" key="10">
    <source>
        <dbReference type="HAMAP-Rule" id="MF_01925"/>
    </source>
</evidence>
<dbReference type="PANTHER" id="PTHR11645:SF0">
    <property type="entry name" value="PYRROLINE-5-CARBOXYLATE REDUCTASE 3"/>
    <property type="match status" value="1"/>
</dbReference>
<comment type="caution">
    <text evidence="16">The sequence shown here is derived from an EMBL/GenBank/DDBJ whole genome shotgun (WGS) entry which is preliminary data.</text>
</comment>
<dbReference type="RefSeq" id="WP_240591734.1">
    <property type="nucleotide sequence ID" value="NZ_JAKUDL010000005.1"/>
</dbReference>
<comment type="function">
    <text evidence="10">Catalyzes the reduction of 1-pyrroline-5-carboxylate (PCA) to L-proline.</text>
</comment>
<gene>
    <name evidence="10 16" type="primary">proC</name>
    <name evidence="16" type="ORF">MJ923_14660</name>
</gene>
<comment type="pathway">
    <text evidence="1 10 13">Amino-acid biosynthesis; L-proline biosynthesis; L-proline from L-glutamate 5-semialdehyde: step 1/1.</text>
</comment>
<dbReference type="Gene3D" id="3.40.50.720">
    <property type="entry name" value="NAD(P)-binding Rossmann-like Domain"/>
    <property type="match status" value="1"/>
</dbReference>
<evidence type="ECO:0000256" key="11">
    <source>
        <dbReference type="NCBIfam" id="TIGR00112"/>
    </source>
</evidence>
<comment type="catalytic activity">
    <reaction evidence="9 10 13">
        <text>L-proline + NADP(+) = (S)-1-pyrroline-5-carboxylate + NADPH + 2 H(+)</text>
        <dbReference type="Rhea" id="RHEA:14109"/>
        <dbReference type="ChEBI" id="CHEBI:15378"/>
        <dbReference type="ChEBI" id="CHEBI:17388"/>
        <dbReference type="ChEBI" id="CHEBI:57783"/>
        <dbReference type="ChEBI" id="CHEBI:58349"/>
        <dbReference type="ChEBI" id="CHEBI:60039"/>
        <dbReference type="EC" id="1.5.1.2"/>
    </reaction>
</comment>
<dbReference type="EMBL" id="JAKUDL010000005">
    <property type="protein sequence ID" value="MCH4295547.1"/>
    <property type="molecule type" value="Genomic_DNA"/>
</dbReference>
<keyword evidence="4 10" id="KW-0028">Amino-acid biosynthesis</keyword>
<evidence type="ECO:0000256" key="13">
    <source>
        <dbReference type="RuleBase" id="RU003903"/>
    </source>
</evidence>
<organism evidence="16 17">
    <name type="scientific">Shewanella zhuhaiensis</name>
    <dbReference type="NCBI Taxonomy" id="2919576"/>
    <lineage>
        <taxon>Bacteria</taxon>
        <taxon>Pseudomonadati</taxon>
        <taxon>Pseudomonadota</taxon>
        <taxon>Gammaproteobacteria</taxon>
        <taxon>Alteromonadales</taxon>
        <taxon>Shewanellaceae</taxon>
        <taxon>Shewanella</taxon>
    </lineage>
</organism>
<keyword evidence="6 10" id="KW-0521">NADP</keyword>
<dbReference type="SUPFAM" id="SSF48179">
    <property type="entry name" value="6-phosphogluconate dehydrogenase C-terminal domain-like"/>
    <property type="match status" value="1"/>
</dbReference>
<sequence length="271" mass="28442">MQQKKICFIGAGNMSRAIIGGLVKSGYNSALITATNPSAAKLEALAADYGINTSHDNLESASNADVILLSVKPQLMQGVCEALANVIDGKLLITIAAGIPESRYHDYFGKQVKLIRTMPNTPMQLGLGMTGLYAPAGISEDDKVFAEHLMRACGDVVWVADESGIDKVIALAGSSPAYFFLFIEAMIEAGVQMGLPEADARTLAQQAAVGAAAMVKQNPDLTPAELRANVTSKGGTTAEAIATFEAGGLRSLVKDAMGNCIKRAEQMAKSF</sequence>
<dbReference type="AlphaFoldDB" id="A0AAJ1BKL4"/>
<evidence type="ECO:0000256" key="6">
    <source>
        <dbReference type="ARBA" id="ARBA00022857"/>
    </source>
</evidence>
<evidence type="ECO:0000256" key="5">
    <source>
        <dbReference type="ARBA" id="ARBA00022650"/>
    </source>
</evidence>
<comment type="catalytic activity">
    <reaction evidence="8 10">
        <text>L-proline + NAD(+) = (S)-1-pyrroline-5-carboxylate + NADH + 2 H(+)</text>
        <dbReference type="Rhea" id="RHEA:14105"/>
        <dbReference type="ChEBI" id="CHEBI:15378"/>
        <dbReference type="ChEBI" id="CHEBI:17388"/>
        <dbReference type="ChEBI" id="CHEBI:57540"/>
        <dbReference type="ChEBI" id="CHEBI:57945"/>
        <dbReference type="ChEBI" id="CHEBI:60039"/>
        <dbReference type="EC" id="1.5.1.2"/>
    </reaction>
</comment>
<comment type="subcellular location">
    <subcellularLocation>
        <location evidence="10">Cytoplasm</location>
    </subcellularLocation>
</comment>
<evidence type="ECO:0000256" key="9">
    <source>
        <dbReference type="ARBA" id="ARBA00052690"/>
    </source>
</evidence>
<dbReference type="Pfam" id="PF03807">
    <property type="entry name" value="F420_oxidored"/>
    <property type="match status" value="1"/>
</dbReference>
<keyword evidence="17" id="KW-1185">Reference proteome</keyword>
<proteinExistence type="inferred from homology"/>
<dbReference type="InterPro" id="IPR008927">
    <property type="entry name" value="6-PGluconate_DH-like_C_sf"/>
</dbReference>
<evidence type="ECO:0000259" key="15">
    <source>
        <dbReference type="Pfam" id="PF14748"/>
    </source>
</evidence>
<dbReference type="EC" id="1.5.1.2" evidence="10 11"/>
<feature type="domain" description="Pyrroline-5-carboxylate reductase catalytic N-terminal" evidence="14">
    <location>
        <begin position="5"/>
        <end position="98"/>
    </location>
</feature>
<evidence type="ECO:0000256" key="12">
    <source>
        <dbReference type="PIRSR" id="PIRSR000193-1"/>
    </source>
</evidence>
<evidence type="ECO:0000256" key="4">
    <source>
        <dbReference type="ARBA" id="ARBA00022605"/>
    </source>
</evidence>
<reference evidence="16 17" key="1">
    <citation type="submission" date="2022-02" db="EMBL/GenBank/DDBJ databases">
        <title>The genome sequence of Shewanella sp. 3B26.</title>
        <authorList>
            <person name="Du J."/>
        </authorList>
    </citation>
    <scope>NUCLEOTIDE SEQUENCE [LARGE SCALE GENOMIC DNA]</scope>
    <source>
        <strain evidence="16 17">3B26</strain>
    </source>
</reference>
<evidence type="ECO:0000256" key="7">
    <source>
        <dbReference type="ARBA" id="ARBA00023002"/>
    </source>
</evidence>
<dbReference type="FunFam" id="3.40.50.720:FF:000105">
    <property type="entry name" value="Pyrroline-5-carboxylate reductase"/>
    <property type="match status" value="1"/>
</dbReference>
<dbReference type="InterPro" id="IPR028939">
    <property type="entry name" value="P5C_Rdtase_cat_N"/>
</dbReference>
<dbReference type="InterPro" id="IPR029036">
    <property type="entry name" value="P5CR_dimer"/>
</dbReference>
<keyword evidence="3 10" id="KW-0963">Cytoplasm</keyword>
<dbReference type="PROSITE" id="PS00521">
    <property type="entry name" value="P5CR"/>
    <property type="match status" value="1"/>
</dbReference>
<dbReference type="Proteomes" id="UP001297581">
    <property type="component" value="Unassembled WGS sequence"/>
</dbReference>
<dbReference type="SUPFAM" id="SSF51735">
    <property type="entry name" value="NAD(P)-binding Rossmann-fold domains"/>
    <property type="match status" value="1"/>
</dbReference>
<dbReference type="PANTHER" id="PTHR11645">
    <property type="entry name" value="PYRROLINE-5-CARBOXYLATE REDUCTASE"/>
    <property type="match status" value="1"/>
</dbReference>
<dbReference type="GO" id="GO:0055129">
    <property type="term" value="P:L-proline biosynthetic process"/>
    <property type="evidence" value="ECO:0007669"/>
    <property type="project" value="UniProtKB-UniRule"/>
</dbReference>
<dbReference type="GO" id="GO:0005737">
    <property type="term" value="C:cytoplasm"/>
    <property type="evidence" value="ECO:0007669"/>
    <property type="project" value="UniProtKB-SubCell"/>
</dbReference>
<dbReference type="PIRSF" id="PIRSF000193">
    <property type="entry name" value="Pyrrol-5-carb_rd"/>
    <property type="match status" value="1"/>
</dbReference>
<evidence type="ECO:0000313" key="16">
    <source>
        <dbReference type="EMBL" id="MCH4295547.1"/>
    </source>
</evidence>
<evidence type="ECO:0000313" key="17">
    <source>
        <dbReference type="Proteomes" id="UP001297581"/>
    </source>
</evidence>
<evidence type="ECO:0000256" key="3">
    <source>
        <dbReference type="ARBA" id="ARBA00022490"/>
    </source>
</evidence>
<dbReference type="HAMAP" id="MF_01925">
    <property type="entry name" value="P5C_reductase"/>
    <property type="match status" value="1"/>
</dbReference>
<feature type="binding site" evidence="12">
    <location>
        <begin position="9"/>
        <end position="14"/>
    </location>
    <ligand>
        <name>NADP(+)</name>
        <dbReference type="ChEBI" id="CHEBI:58349"/>
    </ligand>
</feature>
<evidence type="ECO:0000256" key="8">
    <source>
        <dbReference type="ARBA" id="ARBA00050547"/>
    </source>
</evidence>